<reference evidence="1 2" key="1">
    <citation type="submission" date="2018-06" db="EMBL/GenBank/DDBJ databases">
        <authorList>
            <consortium name="Pathogen Informatics"/>
            <person name="Doyle S."/>
        </authorList>
    </citation>
    <scope>NUCLEOTIDE SEQUENCE [LARGE SCALE GENOMIC DNA]</scope>
    <source>
        <strain evidence="1 2">NCTC11085</strain>
    </source>
</reference>
<evidence type="ECO:0000313" key="1">
    <source>
        <dbReference type="EMBL" id="SQF36398.1"/>
    </source>
</evidence>
<name>A0A2X3VAN1_STRSA</name>
<accession>A0A2X3VAN1</accession>
<protein>
    <submittedName>
        <fullName evidence="1">Uncharacterized protein</fullName>
    </submittedName>
</protein>
<sequence>MIANIRVLTEGNSRALCQLDLMKFSKEAVLARMDEKGITEDSFFICGFLDWEVDSIMSLQEAYFLKKVILELYDGDDFLVQHMLKHHQSPSFIMTHYYRFVSKDETALMKQLLEGAEMDSVVEFFFQASSWVRAIQAYIDQGVVLNTSKGFYVLCE</sequence>
<dbReference type="EMBL" id="LS483346">
    <property type="protein sequence ID" value="SQF36398.1"/>
    <property type="molecule type" value="Genomic_DNA"/>
</dbReference>
<evidence type="ECO:0000313" key="2">
    <source>
        <dbReference type="Proteomes" id="UP000249623"/>
    </source>
</evidence>
<proteinExistence type="predicted"/>
<dbReference type="RefSeq" id="WP_002927203.1">
    <property type="nucleotide sequence ID" value="NZ_CP071430.1"/>
</dbReference>
<dbReference type="Proteomes" id="UP000249623">
    <property type="component" value="Chromosome 1"/>
</dbReference>
<gene>
    <name evidence="1" type="ORF">NCTC11085_02241</name>
</gene>
<dbReference type="AlphaFoldDB" id="A0A2X3VAN1"/>
<organism evidence="1 2">
    <name type="scientific">Streptococcus sanguinis</name>
    <dbReference type="NCBI Taxonomy" id="1305"/>
    <lineage>
        <taxon>Bacteria</taxon>
        <taxon>Bacillati</taxon>
        <taxon>Bacillota</taxon>
        <taxon>Bacilli</taxon>
        <taxon>Lactobacillales</taxon>
        <taxon>Streptococcaceae</taxon>
        <taxon>Streptococcus</taxon>
    </lineage>
</organism>